<dbReference type="EnsemblMetazoa" id="G15742.1">
    <property type="protein sequence ID" value="G15742.1:cds"/>
    <property type="gene ID" value="G15742"/>
</dbReference>
<proteinExistence type="predicted"/>
<evidence type="ECO:0000313" key="3">
    <source>
        <dbReference type="Proteomes" id="UP000005408"/>
    </source>
</evidence>
<dbReference type="Proteomes" id="UP000005408">
    <property type="component" value="Unassembled WGS sequence"/>
</dbReference>
<feature type="transmembrane region" description="Helical" evidence="1">
    <location>
        <begin position="207"/>
        <end position="231"/>
    </location>
</feature>
<organism evidence="2 3">
    <name type="scientific">Magallana gigas</name>
    <name type="common">Pacific oyster</name>
    <name type="synonym">Crassostrea gigas</name>
    <dbReference type="NCBI Taxonomy" id="29159"/>
    <lineage>
        <taxon>Eukaryota</taxon>
        <taxon>Metazoa</taxon>
        <taxon>Spiralia</taxon>
        <taxon>Lophotrochozoa</taxon>
        <taxon>Mollusca</taxon>
        <taxon>Bivalvia</taxon>
        <taxon>Autobranchia</taxon>
        <taxon>Pteriomorphia</taxon>
        <taxon>Ostreida</taxon>
        <taxon>Ostreoidea</taxon>
        <taxon>Ostreidae</taxon>
        <taxon>Magallana</taxon>
    </lineage>
</organism>
<keyword evidence="1" id="KW-0812">Transmembrane</keyword>
<keyword evidence="1" id="KW-1133">Transmembrane helix</keyword>
<feature type="transmembrane region" description="Helical" evidence="1">
    <location>
        <begin position="47"/>
        <end position="68"/>
    </location>
</feature>
<keyword evidence="1" id="KW-0472">Membrane</keyword>
<sequence>MEKQGLYVSLDRTSRLKTGASGPLINSIRLGVLGKATDTLNFQNLRIIMHASLSVLLCLISFLLPNVFGTSWKDVFEDNQRWYGSYYYNEEKFKCSMSIYHVAKEGLGTVYAGFTDPDTSIELEGGHILNEPNLTIQFTKATVYMATSNRIQPNQDFELTGKLNFKNGGWEYRANVTRPVNNSFSDFVLNTMKVSPVPHTKDRSLQIGLTIGLSLLFAFVGVGIMVGLVVWGVRKGYIRHVATSYKNFKSSAPKYNVKEGDVHM</sequence>
<accession>A0A8W8IWR6</accession>
<protein>
    <submittedName>
        <fullName evidence="2">Uncharacterized protein</fullName>
    </submittedName>
</protein>
<evidence type="ECO:0000256" key="1">
    <source>
        <dbReference type="SAM" id="Phobius"/>
    </source>
</evidence>
<dbReference type="AlphaFoldDB" id="A0A8W8IWR6"/>
<evidence type="ECO:0000313" key="2">
    <source>
        <dbReference type="EnsemblMetazoa" id="G15742.1:cds"/>
    </source>
</evidence>
<reference evidence="2" key="1">
    <citation type="submission" date="2022-08" db="UniProtKB">
        <authorList>
            <consortium name="EnsemblMetazoa"/>
        </authorList>
    </citation>
    <scope>IDENTIFICATION</scope>
    <source>
        <strain evidence="2">05x7-T-G4-1.051#20</strain>
    </source>
</reference>
<keyword evidence="3" id="KW-1185">Reference proteome</keyword>
<name>A0A8W8IWR6_MAGGI</name>